<dbReference type="AlphaFoldDB" id="A0AAN7Z2Y9"/>
<proteinExistence type="predicted"/>
<sequence>MRGLEWLPEKWPNGYEDKARRRRCYDQLVDAFVLSLQFYSTVNPPMGHRPHLAGSLNNQSEEWPL</sequence>
<comment type="caution">
    <text evidence="1">The sequence shown here is derived from an EMBL/GenBank/DDBJ whole genome shotgun (WGS) entry which is preliminary data.</text>
</comment>
<name>A0AAN7Z2Y9_9PEZI</name>
<dbReference type="Proteomes" id="UP001305414">
    <property type="component" value="Unassembled WGS sequence"/>
</dbReference>
<organism evidence="1 2">
    <name type="scientific">Xylaria bambusicola</name>
    <dbReference type="NCBI Taxonomy" id="326684"/>
    <lineage>
        <taxon>Eukaryota</taxon>
        <taxon>Fungi</taxon>
        <taxon>Dikarya</taxon>
        <taxon>Ascomycota</taxon>
        <taxon>Pezizomycotina</taxon>
        <taxon>Sordariomycetes</taxon>
        <taxon>Xylariomycetidae</taxon>
        <taxon>Xylariales</taxon>
        <taxon>Xylariaceae</taxon>
        <taxon>Xylaria</taxon>
    </lineage>
</organism>
<protein>
    <submittedName>
        <fullName evidence="1">Uncharacterized protein</fullName>
    </submittedName>
</protein>
<dbReference type="EMBL" id="JAWHQM010000046">
    <property type="protein sequence ID" value="KAK5634970.1"/>
    <property type="molecule type" value="Genomic_DNA"/>
</dbReference>
<evidence type="ECO:0000313" key="2">
    <source>
        <dbReference type="Proteomes" id="UP001305414"/>
    </source>
</evidence>
<accession>A0AAN7Z2Y9</accession>
<evidence type="ECO:0000313" key="1">
    <source>
        <dbReference type="EMBL" id="KAK5634970.1"/>
    </source>
</evidence>
<keyword evidence="2" id="KW-1185">Reference proteome</keyword>
<gene>
    <name evidence="1" type="ORF">RRF57_010682</name>
</gene>
<reference evidence="1 2" key="1">
    <citation type="submission" date="2023-10" db="EMBL/GenBank/DDBJ databases">
        <title>Draft genome sequence of Xylaria bambusicola isolate GMP-LS, the root and basal stem rot pathogen of sugarcane in Indonesia.</title>
        <authorList>
            <person name="Selvaraj P."/>
            <person name="Muralishankar V."/>
            <person name="Muruganantham S."/>
            <person name="Sp S."/>
            <person name="Haryani S."/>
            <person name="Lau K.J.X."/>
            <person name="Naqvi N.I."/>
        </authorList>
    </citation>
    <scope>NUCLEOTIDE SEQUENCE [LARGE SCALE GENOMIC DNA]</scope>
    <source>
        <strain evidence="1">GMP-LS</strain>
    </source>
</reference>